<dbReference type="SFLD" id="SFLDS00003">
    <property type="entry name" value="Haloacid_Dehalogenase"/>
    <property type="match status" value="1"/>
</dbReference>
<dbReference type="InterPro" id="IPR050155">
    <property type="entry name" value="HAD-like_hydrolase_sf"/>
</dbReference>
<dbReference type="InterPro" id="IPR023214">
    <property type="entry name" value="HAD_sf"/>
</dbReference>
<dbReference type="InterPro" id="IPR023198">
    <property type="entry name" value="PGP-like_dom2"/>
</dbReference>
<accession>A0A840MTY2</accession>
<comment type="caution">
    <text evidence="1">The sequence shown here is derived from an EMBL/GenBank/DDBJ whole genome shotgun (WGS) entry which is preliminary data.</text>
</comment>
<dbReference type="PANTHER" id="PTHR43434:SF24">
    <property type="entry name" value="HYDROLASE-RELATED"/>
    <property type="match status" value="1"/>
</dbReference>
<protein>
    <submittedName>
        <fullName evidence="1">Phosphoglycolate phosphatase</fullName>
        <ecNumber evidence="1">3.1.3.18</ecNumber>
    </submittedName>
</protein>
<dbReference type="EC" id="3.1.3.18" evidence="1"/>
<dbReference type="GO" id="GO:0008967">
    <property type="term" value="F:phosphoglycolate phosphatase activity"/>
    <property type="evidence" value="ECO:0007669"/>
    <property type="project" value="UniProtKB-EC"/>
</dbReference>
<dbReference type="SUPFAM" id="SSF56784">
    <property type="entry name" value="HAD-like"/>
    <property type="match status" value="1"/>
</dbReference>
<dbReference type="Pfam" id="PF13419">
    <property type="entry name" value="HAD_2"/>
    <property type="match status" value="1"/>
</dbReference>
<dbReference type="AlphaFoldDB" id="A0A840MTY2"/>
<dbReference type="GO" id="GO:0006281">
    <property type="term" value="P:DNA repair"/>
    <property type="evidence" value="ECO:0007669"/>
    <property type="project" value="TreeGrafter"/>
</dbReference>
<dbReference type="NCBIfam" id="TIGR01549">
    <property type="entry name" value="HAD-SF-IA-v1"/>
    <property type="match status" value="1"/>
</dbReference>
<dbReference type="GO" id="GO:0005829">
    <property type="term" value="C:cytosol"/>
    <property type="evidence" value="ECO:0007669"/>
    <property type="project" value="TreeGrafter"/>
</dbReference>
<keyword evidence="1" id="KW-0378">Hydrolase</keyword>
<dbReference type="RefSeq" id="WP_184041247.1">
    <property type="nucleotide sequence ID" value="NZ_JACHHY010000020.1"/>
</dbReference>
<organism evidence="1 2">
    <name type="scientific">Chitinivorax tropicus</name>
    <dbReference type="NCBI Taxonomy" id="714531"/>
    <lineage>
        <taxon>Bacteria</taxon>
        <taxon>Pseudomonadati</taxon>
        <taxon>Pseudomonadota</taxon>
        <taxon>Betaproteobacteria</taxon>
        <taxon>Chitinivorax</taxon>
    </lineage>
</organism>
<proteinExistence type="predicted"/>
<dbReference type="PANTHER" id="PTHR43434">
    <property type="entry name" value="PHOSPHOGLYCOLATE PHOSPHATASE"/>
    <property type="match status" value="1"/>
</dbReference>
<dbReference type="Gene3D" id="1.10.150.240">
    <property type="entry name" value="Putative phosphatase, domain 2"/>
    <property type="match status" value="1"/>
</dbReference>
<keyword evidence="2" id="KW-1185">Reference proteome</keyword>
<reference evidence="1 2" key="1">
    <citation type="submission" date="2020-08" db="EMBL/GenBank/DDBJ databases">
        <title>Genomic Encyclopedia of Type Strains, Phase IV (KMG-IV): sequencing the most valuable type-strain genomes for metagenomic binning, comparative biology and taxonomic classification.</title>
        <authorList>
            <person name="Goeker M."/>
        </authorList>
    </citation>
    <scope>NUCLEOTIDE SEQUENCE [LARGE SCALE GENOMIC DNA]</scope>
    <source>
        <strain evidence="1 2">DSM 27165</strain>
    </source>
</reference>
<dbReference type="InterPro" id="IPR041492">
    <property type="entry name" value="HAD_2"/>
</dbReference>
<dbReference type="InterPro" id="IPR006439">
    <property type="entry name" value="HAD-SF_hydro_IA"/>
</dbReference>
<sequence length="218" mass="24118">MPKRYDLLVFDWDGTLMDSTMAIVRAIQHAFRDVGLDAPSDERAKHVIGLGLAEAMRHLDANLSQADHVAVVDAYRHHYLSQHAYIELFGGVADALVRYREQGFLLAVATGKSRQGLNRAMETVGVTHLFDVTRCADETFSKPHPAMLEQIMDVTGMQPSRTLMIGDTSHDLLLARNARADGFAVSYGAHPLDELEAHQPVGIAHTFAELDAWLMQNA</sequence>
<evidence type="ECO:0000313" key="1">
    <source>
        <dbReference type="EMBL" id="MBB5019826.1"/>
    </source>
</evidence>
<dbReference type="SFLD" id="SFLDG01129">
    <property type="entry name" value="C1.5:_HAD__Beta-PGM__Phosphata"/>
    <property type="match status" value="1"/>
</dbReference>
<evidence type="ECO:0000313" key="2">
    <source>
        <dbReference type="Proteomes" id="UP000575898"/>
    </source>
</evidence>
<name>A0A840MTY2_9PROT</name>
<dbReference type="SFLD" id="SFLDG01135">
    <property type="entry name" value="C1.5.6:_HAD__Beta-PGM__Phospha"/>
    <property type="match status" value="1"/>
</dbReference>
<dbReference type="Proteomes" id="UP000575898">
    <property type="component" value="Unassembled WGS sequence"/>
</dbReference>
<dbReference type="InterPro" id="IPR036412">
    <property type="entry name" value="HAD-like_sf"/>
</dbReference>
<dbReference type="EMBL" id="JACHHY010000020">
    <property type="protein sequence ID" value="MBB5019826.1"/>
    <property type="molecule type" value="Genomic_DNA"/>
</dbReference>
<dbReference type="Gene3D" id="3.40.50.1000">
    <property type="entry name" value="HAD superfamily/HAD-like"/>
    <property type="match status" value="1"/>
</dbReference>
<gene>
    <name evidence="1" type="ORF">HNQ59_003134</name>
</gene>